<keyword evidence="1" id="KW-0175">Coiled coil</keyword>
<protein>
    <submittedName>
        <fullName evidence="3">Uncharacterized protein</fullName>
    </submittedName>
</protein>
<keyword evidence="4" id="KW-1185">Reference proteome</keyword>
<evidence type="ECO:0000256" key="2">
    <source>
        <dbReference type="SAM" id="MobiDB-lite"/>
    </source>
</evidence>
<comment type="caution">
    <text evidence="3">The sequence shown here is derived from an EMBL/GenBank/DDBJ whole genome shotgun (WGS) entry which is preliminary data.</text>
</comment>
<evidence type="ECO:0000313" key="4">
    <source>
        <dbReference type="Proteomes" id="UP000655588"/>
    </source>
</evidence>
<evidence type="ECO:0000313" key="3">
    <source>
        <dbReference type="EMBL" id="KAF3423081.1"/>
    </source>
</evidence>
<feature type="region of interest" description="Disordered" evidence="2">
    <location>
        <begin position="1"/>
        <end position="30"/>
    </location>
</feature>
<accession>A0A833RW14</accession>
<organism evidence="3 4">
    <name type="scientific">Frieseomelitta varia</name>
    <dbReference type="NCBI Taxonomy" id="561572"/>
    <lineage>
        <taxon>Eukaryota</taxon>
        <taxon>Metazoa</taxon>
        <taxon>Ecdysozoa</taxon>
        <taxon>Arthropoda</taxon>
        <taxon>Hexapoda</taxon>
        <taxon>Insecta</taxon>
        <taxon>Pterygota</taxon>
        <taxon>Neoptera</taxon>
        <taxon>Endopterygota</taxon>
        <taxon>Hymenoptera</taxon>
        <taxon>Apocrita</taxon>
        <taxon>Aculeata</taxon>
        <taxon>Apoidea</taxon>
        <taxon>Anthophila</taxon>
        <taxon>Apidae</taxon>
        <taxon>Frieseomelitta</taxon>
    </lineage>
</organism>
<sequence>METSAENGKRGWSSATNLAKDDFRGSSESSYAATGWTSLMDLSAIDNEEERLEDRRPTKLQIKEVIDNSNESASENDVEFIIQTEVEQLRLQVRELQARCERVEKEKSEILMRRLSTMETISSKASPNEIQKLQKKNEALVQEKNSLLTKIRELEKEVNSKIIRGERDREKDELRSKLKAAENLCENLMDENEDMKKEIRQLEEEIYELQDTFREEARNRVQIRMRLEGARKQWISTYCDGNQKQLEQRNCRNPTLINNISKKMSHQQDKTSNEMLRETKKVEETLQKIKGEFQNRPLKKATEFTTKVQLKKMVEEMEKEIGSSYGITSLLLKFYEDIKY</sequence>
<gene>
    <name evidence="3" type="ORF">E2986_08231</name>
</gene>
<name>A0A833RW14_9HYME</name>
<dbReference type="Proteomes" id="UP000655588">
    <property type="component" value="Unassembled WGS sequence"/>
</dbReference>
<dbReference type="EMBL" id="WNWW01000591">
    <property type="protein sequence ID" value="KAF3423081.1"/>
    <property type="molecule type" value="Genomic_DNA"/>
</dbReference>
<evidence type="ECO:0000256" key="1">
    <source>
        <dbReference type="SAM" id="Coils"/>
    </source>
</evidence>
<dbReference type="AlphaFoldDB" id="A0A833RW14"/>
<proteinExistence type="predicted"/>
<reference evidence="3" key="1">
    <citation type="submission" date="2019-11" db="EMBL/GenBank/DDBJ databases">
        <title>The nuclear and mitochondrial genomes of Frieseomelitta varia - a highly eusocial stingless bee (Meliponini) with a permanently sterile worker caste.</title>
        <authorList>
            <person name="Freitas F.C.P."/>
            <person name="Lourenco A.P."/>
            <person name="Nunes F.M.F."/>
            <person name="Paschoal A.R."/>
            <person name="Abreu F.C.P."/>
            <person name="Barbin F.O."/>
            <person name="Bataglia L."/>
            <person name="Cardoso-Junior C.A.M."/>
            <person name="Cervoni M.S."/>
            <person name="Silva S.R."/>
            <person name="Dalarmi F."/>
            <person name="Del Lama M.A."/>
            <person name="Depintor T.S."/>
            <person name="Ferreira K.M."/>
            <person name="Goria P.S."/>
            <person name="Jaskot M.C."/>
            <person name="Lago D.C."/>
            <person name="Luna-Lucena D."/>
            <person name="Moda L.M."/>
            <person name="Nascimento L."/>
            <person name="Pedrino M."/>
            <person name="Rabico F.O."/>
            <person name="Sanches F.C."/>
            <person name="Santos D.E."/>
            <person name="Santos C.G."/>
            <person name="Vieira J."/>
            <person name="Lopes T.F."/>
            <person name="Barchuk A.R."/>
            <person name="Hartfelder K."/>
            <person name="Simoes Z.L.P."/>
            <person name="Bitondi M.M.G."/>
            <person name="Pinheiro D.G."/>
        </authorList>
    </citation>
    <scope>NUCLEOTIDE SEQUENCE</scope>
    <source>
        <strain evidence="3">USP_RPSP 00005682</strain>
        <tissue evidence="3">Whole individual</tissue>
    </source>
</reference>
<dbReference type="Gene3D" id="1.20.5.170">
    <property type="match status" value="1"/>
</dbReference>
<feature type="coiled-coil region" evidence="1">
    <location>
        <begin position="86"/>
        <end position="219"/>
    </location>
</feature>